<feature type="chain" id="PRO_5044752167" evidence="1">
    <location>
        <begin position="29"/>
        <end position="249"/>
    </location>
</feature>
<evidence type="ECO:0000313" key="3">
    <source>
        <dbReference type="Proteomes" id="UP001633002"/>
    </source>
</evidence>
<protein>
    <submittedName>
        <fullName evidence="2">Uncharacterized protein</fullName>
    </submittedName>
</protein>
<proteinExistence type="predicted"/>
<reference evidence="2 3" key="1">
    <citation type="submission" date="2024-09" db="EMBL/GenBank/DDBJ databases">
        <title>Chromosome-scale assembly of Riccia sorocarpa.</title>
        <authorList>
            <person name="Paukszto L."/>
        </authorList>
    </citation>
    <scope>NUCLEOTIDE SEQUENCE [LARGE SCALE GENOMIC DNA]</scope>
    <source>
        <strain evidence="2">LP-2024</strain>
        <tissue evidence="2">Aerial parts of the thallus</tissue>
    </source>
</reference>
<evidence type="ECO:0000313" key="2">
    <source>
        <dbReference type="EMBL" id="KAL3698714.1"/>
    </source>
</evidence>
<accession>A0ABD3I847</accession>
<gene>
    <name evidence="2" type="ORF">R1sor_012790</name>
</gene>
<comment type="caution">
    <text evidence="2">The sequence shown here is derived from an EMBL/GenBank/DDBJ whole genome shotgun (WGS) entry which is preliminary data.</text>
</comment>
<dbReference type="AlphaFoldDB" id="A0ABD3I847"/>
<dbReference type="EMBL" id="JBJQOH010000002">
    <property type="protein sequence ID" value="KAL3698714.1"/>
    <property type="molecule type" value="Genomic_DNA"/>
</dbReference>
<organism evidence="2 3">
    <name type="scientific">Riccia sorocarpa</name>
    <dbReference type="NCBI Taxonomy" id="122646"/>
    <lineage>
        <taxon>Eukaryota</taxon>
        <taxon>Viridiplantae</taxon>
        <taxon>Streptophyta</taxon>
        <taxon>Embryophyta</taxon>
        <taxon>Marchantiophyta</taxon>
        <taxon>Marchantiopsida</taxon>
        <taxon>Marchantiidae</taxon>
        <taxon>Marchantiales</taxon>
        <taxon>Ricciaceae</taxon>
        <taxon>Riccia</taxon>
    </lineage>
</organism>
<evidence type="ECO:0000256" key="1">
    <source>
        <dbReference type="SAM" id="SignalP"/>
    </source>
</evidence>
<name>A0ABD3I847_9MARC</name>
<feature type="signal peptide" evidence="1">
    <location>
        <begin position="1"/>
        <end position="28"/>
    </location>
</feature>
<dbReference type="Proteomes" id="UP001633002">
    <property type="component" value="Unassembled WGS sequence"/>
</dbReference>
<keyword evidence="3" id="KW-1185">Reference proteome</keyword>
<sequence length="249" mass="27883">MHGRPLSDLLLFFLLISNSSYLFHVADAVEALKLHRKQHVEERAAAGRRRWKALDSPKDCAYIQIDGMDHKKIALPHFSKQPKSVDGAALFSTVNTGEPPAGVRNITHIDGTSVMLASQKLLLKSYAEIKWQTRRVQNIGPLGGELQGDAVLQPEKDVDNDEEPVAVTTAEELKRRIFGHRRPIYFGPGRPPPGSAVADRAAHIDELTEIQEKSFLVVLAEDEISFWICQVLKINTRIEAEEPRNVQIQ</sequence>
<keyword evidence="1" id="KW-0732">Signal</keyword>